<dbReference type="RefSeq" id="WP_074311719.1">
    <property type="nucleotide sequence ID" value="NZ_FSQT01000001.1"/>
</dbReference>
<proteinExistence type="predicted"/>
<organism evidence="1 2">
    <name type="scientific">Micromonospora cremea</name>
    <dbReference type="NCBI Taxonomy" id="709881"/>
    <lineage>
        <taxon>Bacteria</taxon>
        <taxon>Bacillati</taxon>
        <taxon>Actinomycetota</taxon>
        <taxon>Actinomycetes</taxon>
        <taxon>Micromonosporales</taxon>
        <taxon>Micromonosporaceae</taxon>
        <taxon>Micromonospora</taxon>
    </lineage>
</organism>
<dbReference type="STRING" id="709881.SAMN04489832_2670"/>
<evidence type="ECO:0000313" key="2">
    <source>
        <dbReference type="Proteomes" id="UP000185124"/>
    </source>
</evidence>
<evidence type="ECO:0000313" key="1">
    <source>
        <dbReference type="EMBL" id="SIM87526.1"/>
    </source>
</evidence>
<dbReference type="Proteomes" id="UP000185124">
    <property type="component" value="Unassembled WGS sequence"/>
</dbReference>
<dbReference type="OrthoDB" id="3405610at2"/>
<gene>
    <name evidence="1" type="ORF">SAMN04489832_2670</name>
</gene>
<keyword evidence="2" id="KW-1185">Reference proteome</keyword>
<reference evidence="2" key="1">
    <citation type="submission" date="2016-12" db="EMBL/GenBank/DDBJ databases">
        <authorList>
            <person name="Varghese N."/>
            <person name="Submissions S."/>
        </authorList>
    </citation>
    <scope>NUCLEOTIDE SEQUENCE [LARGE SCALE GENOMIC DNA]</scope>
    <source>
        <strain evidence="2">DSM 45599</strain>
    </source>
</reference>
<protein>
    <submittedName>
        <fullName evidence="1">Uncharacterized protein</fullName>
    </submittedName>
</protein>
<dbReference type="EMBL" id="FSQT01000001">
    <property type="protein sequence ID" value="SIM87526.1"/>
    <property type="molecule type" value="Genomic_DNA"/>
</dbReference>
<dbReference type="AlphaFoldDB" id="A0A1N5WQU5"/>
<accession>A0A1N5WQU5</accession>
<name>A0A1N5WQU5_9ACTN</name>
<sequence length="66" mass="7527">MAIVQRRELAPLLSPPRLPRHGIVVHPWPQPLPASWIGQLDRPEPQRYTHVQSTVVAQIEVDTAFE</sequence>